<keyword evidence="8" id="KW-1185">Reference proteome</keyword>
<organism evidence="7 8">
    <name type="scientific">Actinobaculum suis</name>
    <dbReference type="NCBI Taxonomy" id="1657"/>
    <lineage>
        <taxon>Bacteria</taxon>
        <taxon>Bacillati</taxon>
        <taxon>Actinomycetota</taxon>
        <taxon>Actinomycetes</taxon>
        <taxon>Actinomycetales</taxon>
        <taxon>Actinomycetaceae</taxon>
        <taxon>Actinobaculum</taxon>
    </lineage>
</organism>
<dbReference type="Pfam" id="PF13977">
    <property type="entry name" value="TetR_C_6"/>
    <property type="match status" value="1"/>
</dbReference>
<dbReference type="SUPFAM" id="SSF48498">
    <property type="entry name" value="Tetracyclin repressor-like, C-terminal domain"/>
    <property type="match status" value="1"/>
</dbReference>
<dbReference type="EMBL" id="FNAU01000004">
    <property type="protein sequence ID" value="SDE21979.1"/>
    <property type="molecule type" value="Genomic_DNA"/>
</dbReference>
<feature type="DNA-binding region" description="H-T-H motif" evidence="5">
    <location>
        <begin position="17"/>
        <end position="36"/>
    </location>
</feature>
<evidence type="ECO:0000256" key="1">
    <source>
        <dbReference type="ARBA" id="ARBA00022491"/>
    </source>
</evidence>
<dbReference type="Proteomes" id="UP000182744">
    <property type="component" value="Unassembled WGS sequence"/>
</dbReference>
<evidence type="ECO:0000313" key="7">
    <source>
        <dbReference type="EMBL" id="SDE21979.1"/>
    </source>
</evidence>
<keyword evidence="3 5" id="KW-0238">DNA-binding</keyword>
<evidence type="ECO:0000256" key="5">
    <source>
        <dbReference type="PROSITE-ProRule" id="PRU00335"/>
    </source>
</evidence>
<feature type="domain" description="HTH tetR-type" evidence="6">
    <location>
        <begin position="1"/>
        <end position="54"/>
    </location>
</feature>
<sequence length="190" mass="20568">MAATRRLILTKGVSQVSISDIVRESGTSAGAIYHHFENKPAIFKEIIAEAISAPRWAINFASEQALAPHDILTMAFDALDADPERARVLVQLGAAALGDGELGRLLKDIYNEFSTKLLNLMQTWAREQGNPEADMCGIAPIFIGLIEGYAIQSILFDSFNHRAYRRQAVAAIAHVLPLKSAPASPAPAES</sequence>
<proteinExistence type="predicted"/>
<dbReference type="Pfam" id="PF00440">
    <property type="entry name" value="TetR_N"/>
    <property type="match status" value="1"/>
</dbReference>
<evidence type="ECO:0000313" key="8">
    <source>
        <dbReference type="Proteomes" id="UP000182744"/>
    </source>
</evidence>
<dbReference type="InterPro" id="IPR009057">
    <property type="entry name" value="Homeodomain-like_sf"/>
</dbReference>
<evidence type="ECO:0000256" key="2">
    <source>
        <dbReference type="ARBA" id="ARBA00023015"/>
    </source>
</evidence>
<keyword evidence="2" id="KW-0805">Transcription regulation</keyword>
<dbReference type="PANTHER" id="PTHR43479">
    <property type="entry name" value="ACREF/ENVCD OPERON REPRESSOR-RELATED"/>
    <property type="match status" value="1"/>
</dbReference>
<dbReference type="PROSITE" id="PS50977">
    <property type="entry name" value="HTH_TETR_2"/>
    <property type="match status" value="1"/>
</dbReference>
<dbReference type="InterPro" id="IPR050624">
    <property type="entry name" value="HTH-type_Tx_Regulator"/>
</dbReference>
<dbReference type="GO" id="GO:0003677">
    <property type="term" value="F:DNA binding"/>
    <property type="evidence" value="ECO:0007669"/>
    <property type="project" value="UniProtKB-UniRule"/>
</dbReference>
<keyword evidence="4" id="KW-0804">Transcription</keyword>
<dbReference type="PANTHER" id="PTHR43479:SF11">
    <property type="entry name" value="ACREF_ENVCD OPERON REPRESSOR-RELATED"/>
    <property type="match status" value="1"/>
</dbReference>
<dbReference type="AlphaFoldDB" id="A0A1G7B4F9"/>
<keyword evidence="1" id="KW-0678">Repressor</keyword>
<evidence type="ECO:0000256" key="4">
    <source>
        <dbReference type="ARBA" id="ARBA00023163"/>
    </source>
</evidence>
<dbReference type="InterPro" id="IPR039538">
    <property type="entry name" value="BetI_C"/>
</dbReference>
<dbReference type="Gene3D" id="1.10.357.10">
    <property type="entry name" value="Tetracycline Repressor, domain 2"/>
    <property type="match status" value="1"/>
</dbReference>
<reference evidence="8" key="1">
    <citation type="submission" date="2016-10" db="EMBL/GenBank/DDBJ databases">
        <authorList>
            <person name="Varghese N."/>
        </authorList>
    </citation>
    <scope>NUCLEOTIDE SEQUENCE [LARGE SCALE GENOMIC DNA]</scope>
    <source>
        <strain evidence="8">DSM 20639</strain>
    </source>
</reference>
<evidence type="ECO:0000256" key="3">
    <source>
        <dbReference type="ARBA" id="ARBA00023125"/>
    </source>
</evidence>
<dbReference type="SUPFAM" id="SSF46689">
    <property type="entry name" value="Homeodomain-like"/>
    <property type="match status" value="1"/>
</dbReference>
<dbReference type="InterPro" id="IPR036271">
    <property type="entry name" value="Tet_transcr_reg_TetR-rel_C_sf"/>
</dbReference>
<name>A0A1G7B4F9_9ACTO</name>
<protein>
    <submittedName>
        <fullName evidence="7">DNA-binding transcriptional regulator, AcrR family</fullName>
    </submittedName>
</protein>
<accession>A0A1G7B4F9</accession>
<dbReference type="InterPro" id="IPR001647">
    <property type="entry name" value="HTH_TetR"/>
</dbReference>
<gene>
    <name evidence="7" type="ORF">SAMN05421878_10412</name>
</gene>
<evidence type="ECO:0000259" key="6">
    <source>
        <dbReference type="PROSITE" id="PS50977"/>
    </source>
</evidence>